<dbReference type="InterPro" id="IPR036866">
    <property type="entry name" value="RibonucZ/Hydroxyglut_hydro"/>
</dbReference>
<dbReference type="InterPro" id="IPR050698">
    <property type="entry name" value="MBL"/>
</dbReference>
<evidence type="ECO:0000313" key="1">
    <source>
        <dbReference type="EMBL" id="SMF43082.1"/>
    </source>
</evidence>
<sequence length="340" mass="38262">MEQLLQVNDRGLYCQRGDFYIDPWRPVETALITHAHGDHCYRGMGRYIAHAHSCSIMRIRYGFEEQQLESVAYGESFELNGVGVTFFPAGHILGSAQIRLEAGDRVWVVSGDYKRAPDPTAQSFVPLRSDVFVTEATFALPVFQWRDTRLVVEDVLSWWQSMAKLGKPALLYAYSLGKAQRLLAELQSLSSGGSSCYPGPLILHNSCVALTEYYQEALNLDFHYRSADDPRDCSDWQQALVIAPPSAEGGRWIKRLTGASQALASGWMALRGSRRRRAMDQGFVISDHADWPALIRTVEQSKASKVLVTHGYNDVLARFLRENHRLEAEDLKSLYEGEGE</sequence>
<dbReference type="SUPFAM" id="SSF56281">
    <property type="entry name" value="Metallo-hydrolase/oxidoreductase"/>
    <property type="match status" value="1"/>
</dbReference>
<name>A0A1Y6C313_9BACT</name>
<dbReference type="PANTHER" id="PTHR11203">
    <property type="entry name" value="CLEAVAGE AND POLYADENYLATION SPECIFICITY FACTOR FAMILY MEMBER"/>
    <property type="match status" value="1"/>
</dbReference>
<dbReference type="NCBIfam" id="TIGR04122">
    <property type="entry name" value="Xnuc_lig_assoc"/>
    <property type="match status" value="1"/>
</dbReference>
<keyword evidence="2" id="KW-1185">Reference proteome</keyword>
<gene>
    <name evidence="1" type="ORF">SAMN06296036_11350</name>
</gene>
<dbReference type="GO" id="GO:0004521">
    <property type="term" value="F:RNA endonuclease activity"/>
    <property type="evidence" value="ECO:0007669"/>
    <property type="project" value="TreeGrafter"/>
</dbReference>
<dbReference type="Proteomes" id="UP000192907">
    <property type="component" value="Unassembled WGS sequence"/>
</dbReference>
<dbReference type="RefSeq" id="WP_132321058.1">
    <property type="nucleotide sequence ID" value="NZ_FWZT01000013.1"/>
</dbReference>
<proteinExistence type="predicted"/>
<protein>
    <submittedName>
        <fullName evidence="1">Putative mRNA 3-end processing factor</fullName>
    </submittedName>
</protein>
<evidence type="ECO:0000313" key="2">
    <source>
        <dbReference type="Proteomes" id="UP000192907"/>
    </source>
</evidence>
<dbReference type="Gene3D" id="3.40.50.10890">
    <property type="match status" value="1"/>
</dbReference>
<reference evidence="2" key="1">
    <citation type="submission" date="2017-04" db="EMBL/GenBank/DDBJ databases">
        <authorList>
            <person name="Varghese N."/>
            <person name="Submissions S."/>
        </authorList>
    </citation>
    <scope>NUCLEOTIDE SEQUENCE [LARGE SCALE GENOMIC DNA]</scope>
    <source>
        <strain evidence="2">RKEM611</strain>
    </source>
</reference>
<dbReference type="EMBL" id="FWZT01000013">
    <property type="protein sequence ID" value="SMF43082.1"/>
    <property type="molecule type" value="Genomic_DNA"/>
</dbReference>
<dbReference type="Gene3D" id="3.60.15.10">
    <property type="entry name" value="Ribonuclease Z/Hydroxyacylglutathione hydrolase-like"/>
    <property type="match status" value="1"/>
</dbReference>
<dbReference type="OrthoDB" id="9803916at2"/>
<dbReference type="AlphaFoldDB" id="A0A1Y6C313"/>
<dbReference type="PANTHER" id="PTHR11203:SF49">
    <property type="entry name" value="BLL1145 PROTEIN"/>
    <property type="match status" value="1"/>
</dbReference>
<organism evidence="1 2">
    <name type="scientific">Pseudobacteriovorax antillogorgiicola</name>
    <dbReference type="NCBI Taxonomy" id="1513793"/>
    <lineage>
        <taxon>Bacteria</taxon>
        <taxon>Pseudomonadati</taxon>
        <taxon>Bdellovibrionota</taxon>
        <taxon>Oligoflexia</taxon>
        <taxon>Oligoflexales</taxon>
        <taxon>Pseudobacteriovoracaceae</taxon>
        <taxon>Pseudobacteriovorax</taxon>
    </lineage>
</organism>
<dbReference type="STRING" id="1513793.SAMN06296036_11350"/>
<dbReference type="InterPro" id="IPR026360">
    <property type="entry name" value="Xnuc_lig_assoc"/>
</dbReference>
<accession>A0A1Y6C313</accession>